<dbReference type="PIRSF" id="PIRSF015268">
    <property type="entry name" value="Virulence_RhuM"/>
    <property type="match status" value="1"/>
</dbReference>
<name>A0A2S9T0W4_9BACT</name>
<dbReference type="Proteomes" id="UP000238281">
    <property type="component" value="Unassembled WGS sequence"/>
</dbReference>
<dbReference type="AlphaFoldDB" id="A0A2S9T0W4"/>
<reference evidence="1 2" key="1">
    <citation type="submission" date="2017-09" db="EMBL/GenBank/DDBJ databases">
        <title>Reassesment of A. cryaerophilus.</title>
        <authorList>
            <person name="Perez-Cataluna A."/>
            <person name="Collado L."/>
            <person name="Salgado O."/>
            <person name="Lefinanco V."/>
            <person name="Figueras M.J."/>
        </authorList>
    </citation>
    <scope>NUCLEOTIDE SEQUENCE [LARGE SCALE GENOMIC DNA]</scope>
    <source>
        <strain evidence="1 2">LMG 10210</strain>
    </source>
</reference>
<dbReference type="EMBL" id="NXGE01000013">
    <property type="protein sequence ID" value="PRM92461.1"/>
    <property type="molecule type" value="Genomic_DNA"/>
</dbReference>
<gene>
    <name evidence="1" type="ORF">CJ673_10785</name>
</gene>
<evidence type="ECO:0000313" key="2">
    <source>
        <dbReference type="Proteomes" id="UP000238281"/>
    </source>
</evidence>
<sequence length="333" mass="38809">MKKDSEIILYKTPNQDIKVEILVENETIWLPQQRIAELFDTTKQNVSLHVKNIFKSGELDENSVVKDFLTTASDGKNYKTKHYNLDAIISIGYRVNSASATHFRIWATKILKEYIIKGFAMDDERLKNPNQPFGKDYFDELLERIRDIRSSERRFYQKITDIYAQCSSDYDACSEITKEFYATVQNKLHYAITGLTAAEIINQRAKSKEPNMGLTSWKNSPNGAIRKSDVTVAKNYLSADELDMYNRIVEMYLNFAEFQAKSKKIMTQKDWIEKLHGFLTMNDRDILQDKGKITAKFAESLAISEYEKYKTKQDKLYISDFDKLVQKVEKNHE</sequence>
<accession>A0A2S9T0W4</accession>
<evidence type="ECO:0000313" key="1">
    <source>
        <dbReference type="EMBL" id="PRM92461.1"/>
    </source>
</evidence>
<dbReference type="Pfam" id="PF13310">
    <property type="entry name" value="Virulence_RhuM"/>
    <property type="match status" value="1"/>
</dbReference>
<comment type="caution">
    <text evidence="1">The sequence shown here is derived from an EMBL/GenBank/DDBJ whole genome shotgun (WGS) entry which is preliminary data.</text>
</comment>
<dbReference type="PANTHER" id="PTHR35810">
    <property type="entry name" value="CYTOPLASMIC PROTEIN-RELATED"/>
    <property type="match status" value="1"/>
</dbReference>
<dbReference type="RefSeq" id="WP_105916171.1">
    <property type="nucleotide sequence ID" value="NZ_NXGE01000013.1"/>
</dbReference>
<organism evidence="1 2">
    <name type="scientific">Aliarcobacter cryaerophilus</name>
    <dbReference type="NCBI Taxonomy" id="28198"/>
    <lineage>
        <taxon>Bacteria</taxon>
        <taxon>Pseudomonadati</taxon>
        <taxon>Campylobacterota</taxon>
        <taxon>Epsilonproteobacteria</taxon>
        <taxon>Campylobacterales</taxon>
        <taxon>Arcobacteraceae</taxon>
        <taxon>Aliarcobacter</taxon>
    </lineage>
</organism>
<dbReference type="InterPro" id="IPR011204">
    <property type="entry name" value="Virulence_RhuM-like"/>
</dbReference>
<proteinExistence type="predicted"/>
<dbReference type="PANTHER" id="PTHR35810:SF1">
    <property type="entry name" value="CYTOPLASMIC PROTEIN"/>
    <property type="match status" value="1"/>
</dbReference>
<protein>
    <submittedName>
        <fullName evidence="1">Cell filamentation protein Fic</fullName>
    </submittedName>
</protein>